<reference evidence="3" key="2">
    <citation type="submission" date="2025-08" db="UniProtKB">
        <authorList>
            <consortium name="RefSeq"/>
        </authorList>
    </citation>
    <scope>IDENTIFICATION</scope>
    <source>
        <tissue evidence="3">Leaf</tissue>
    </source>
</reference>
<dbReference type="OrthoDB" id="1933275at2759"/>
<keyword evidence="2" id="KW-1185">Reference proteome</keyword>
<dbReference type="GeneID" id="109708947"/>
<dbReference type="Gramene" id="Aco002230.1.mrna1">
    <property type="protein sequence ID" value="Aco002230.1.mrna1"/>
    <property type="gene ID" value="Aco002230.1.path1"/>
</dbReference>
<dbReference type="Proteomes" id="UP000515123">
    <property type="component" value="Linkage group 4"/>
</dbReference>
<feature type="region of interest" description="Disordered" evidence="1">
    <location>
        <begin position="377"/>
        <end position="398"/>
    </location>
</feature>
<dbReference type="PANTHER" id="PTHR35480">
    <property type="entry name" value="MATERNAL EFFECT EMBRYO ARREST 22"/>
    <property type="match status" value="1"/>
</dbReference>
<dbReference type="AlphaFoldDB" id="A0A6P5ES11"/>
<reference evidence="2" key="1">
    <citation type="journal article" date="2015" name="Nat. Genet.">
        <title>The pineapple genome and the evolution of CAM photosynthesis.</title>
        <authorList>
            <person name="Ming R."/>
            <person name="VanBuren R."/>
            <person name="Wai C.M."/>
            <person name="Tang H."/>
            <person name="Schatz M.C."/>
            <person name="Bowers J.E."/>
            <person name="Lyons E."/>
            <person name="Wang M.L."/>
            <person name="Chen J."/>
            <person name="Biggers E."/>
            <person name="Zhang J."/>
            <person name="Huang L."/>
            <person name="Zhang L."/>
            <person name="Miao W."/>
            <person name="Zhang J."/>
            <person name="Ye Z."/>
            <person name="Miao C."/>
            <person name="Lin Z."/>
            <person name="Wang H."/>
            <person name="Zhou H."/>
            <person name="Yim W.C."/>
            <person name="Priest H.D."/>
            <person name="Zheng C."/>
            <person name="Woodhouse M."/>
            <person name="Edger P.P."/>
            <person name="Guyot R."/>
            <person name="Guo H.B."/>
            <person name="Guo H."/>
            <person name="Zheng G."/>
            <person name="Singh R."/>
            <person name="Sharma A."/>
            <person name="Min X."/>
            <person name="Zheng Y."/>
            <person name="Lee H."/>
            <person name="Gurtowski J."/>
            <person name="Sedlazeck F.J."/>
            <person name="Harkess A."/>
            <person name="McKain M.R."/>
            <person name="Liao Z."/>
            <person name="Fang J."/>
            <person name="Liu J."/>
            <person name="Zhang X."/>
            <person name="Zhang Q."/>
            <person name="Hu W."/>
            <person name="Qin Y."/>
            <person name="Wang K."/>
            <person name="Chen L.Y."/>
            <person name="Shirley N."/>
            <person name="Lin Y.R."/>
            <person name="Liu L.Y."/>
            <person name="Hernandez A.G."/>
            <person name="Wright C.L."/>
            <person name="Bulone V."/>
            <person name="Tuskan G.A."/>
            <person name="Heath K."/>
            <person name="Zee F."/>
            <person name="Moore P.H."/>
            <person name="Sunkar R."/>
            <person name="Leebens-Mack J.H."/>
            <person name="Mockler T."/>
            <person name="Bennetzen J.L."/>
            <person name="Freeling M."/>
            <person name="Sankoff D."/>
            <person name="Paterson A.H."/>
            <person name="Zhu X."/>
            <person name="Yang X."/>
            <person name="Smith J.A."/>
            <person name="Cushman J.C."/>
            <person name="Paull R.E."/>
            <person name="Yu Q."/>
        </authorList>
    </citation>
    <scope>NUCLEOTIDE SEQUENCE [LARGE SCALE GENOMIC DNA]</scope>
    <source>
        <strain evidence="2">cv. F153</strain>
    </source>
</reference>
<organism evidence="2 3">
    <name type="scientific">Ananas comosus</name>
    <name type="common">Pineapple</name>
    <name type="synonym">Ananas ananas</name>
    <dbReference type="NCBI Taxonomy" id="4615"/>
    <lineage>
        <taxon>Eukaryota</taxon>
        <taxon>Viridiplantae</taxon>
        <taxon>Streptophyta</taxon>
        <taxon>Embryophyta</taxon>
        <taxon>Tracheophyta</taxon>
        <taxon>Spermatophyta</taxon>
        <taxon>Magnoliopsida</taxon>
        <taxon>Liliopsida</taxon>
        <taxon>Poales</taxon>
        <taxon>Bromeliaceae</taxon>
        <taxon>Bromelioideae</taxon>
        <taxon>Ananas</taxon>
    </lineage>
</organism>
<evidence type="ECO:0000256" key="1">
    <source>
        <dbReference type="SAM" id="MobiDB-lite"/>
    </source>
</evidence>
<dbReference type="RefSeq" id="XP_020086501.1">
    <property type="nucleotide sequence ID" value="XM_020230912.1"/>
</dbReference>
<gene>
    <name evidence="3" type="primary">LOC109708947</name>
</gene>
<proteinExistence type="predicted"/>
<evidence type="ECO:0000313" key="3">
    <source>
        <dbReference type="RefSeq" id="XP_020086501.1"/>
    </source>
</evidence>
<dbReference type="PANTHER" id="PTHR35480:SF1">
    <property type="entry name" value="MATERNAL EFFECT EMBRYO ARREST 22"/>
    <property type="match status" value="1"/>
</dbReference>
<accession>A0A6P5ES11</accession>
<evidence type="ECO:0000313" key="2">
    <source>
        <dbReference type="Proteomes" id="UP000515123"/>
    </source>
</evidence>
<name>A0A6P5ES11_ANACO</name>
<feature type="region of interest" description="Disordered" evidence="1">
    <location>
        <begin position="55"/>
        <end position="85"/>
    </location>
</feature>
<protein>
    <submittedName>
        <fullName evidence="3">Uncharacterized protein LOC109708947 isoform X1</fullName>
    </submittedName>
</protein>
<sequence>MAADVVLESVSANPCCAEVEKRYQKLKEKRNALSQAVKLLEYQIDKLQSENQNLKKACEEERTQADQAKEENEKESSIRNKMEKEIDELKAQIDELKAQNSSLASTERCRRADKDLEAEINKLKELLKEEKKQSASEKKKATEEKKKAAEAWRLLKMEKTKAEEERKLAEKEKKIANELRATLENIKSEANEVREQLLVDIRRLEESNEKIEKERAKSERSRVEEYRKLVEIERKKANKEKTRADDLCKKLEVEKKRNEDLQNKRKNDLSSGRKRMYSDMVTESADIKHLKEKLKRKKEQKKHLTEMANLEKARNHLIRQELHLVKQDFVQLLCRFNMLDNCLTGSIGGIDDMEKFKGSLLPPKLVDAQLMKTSRTSSFGCSGSTKEHNDPHFSRRSCTRPISGIRSELDPPVGGSLKIKSHCSYPTSFSDREFMGSQGKDASLATSSAEIEKNSNMRSSIGKFSSEVRRTTPNPIVVRSHQENVRINCLTSSIPDAREHKNKKRRIENTLESIVRAYSSDNIFHLKVRDRISELKDLLAKGDAEFVKEPSNALLCFEEMIRGRDYMKLLDLDDEADEERYRRAMEVPLSPTLPEIELPEIERMDSNPTFDVIDLEINSNLLKVENCTSLICNTLSNATQLITKSNETLAPSVSHRVFDRVARNLEGEENFKASEYGQTSHLLVSDCGRKTEITKQMPLPNINSPGDQCRGNNGNKRTQEYFVMFSSMNESNISRIARYWDTIHCQEYAAPQEVNVVAEAIHKIALDKELLSEEKASIAFSLLLRNLSGIVKSSSKCIVNGDFSLCIDSFANQVHKVINGGETLLLFLEDGLLGVLIDLLEDFVVHKKVFMFLEGESGPFSSAAATFEQFICGCAVLASICARTDQISLVLELSYKILRADRSYVSWTLLGLHVFASICGEKFLILDNYDFLITAIKLVVSRLEGRDKSLSASPLGFESTSATFMPCQKCPFFTGSDCVSNFMCLLLDKLQDCAAGSSPSSFYQVAECPMIGGDVNCASEEKGMKFDCGEDCYLLEYGNLDASSTDSLSERNICYLMDIVSLVELVGFHMGWDWTYKEVVVRVLKILDSCRSEAPSAALFVLVGQLGRFGIDERGFEQSEVVELREKLSLFTESPANEKKSFPIQISAISALLNLLPFTFKEIIDGDHKSPLDKSQYSLSLQIQNWFAKLSKEQKAVSQSLFT</sequence>
<feature type="compositionally biased region" description="Basic and acidic residues" evidence="1">
    <location>
        <begin position="56"/>
        <end position="85"/>
    </location>
</feature>